<dbReference type="PROSITE" id="PS50890">
    <property type="entry name" value="PUA"/>
    <property type="match status" value="1"/>
</dbReference>
<evidence type="ECO:0000256" key="2">
    <source>
        <dbReference type="ARBA" id="ARBA00022490"/>
    </source>
</evidence>
<evidence type="ECO:0000256" key="1">
    <source>
        <dbReference type="ARBA" id="ARBA00004496"/>
    </source>
</evidence>
<dbReference type="GO" id="GO:0032259">
    <property type="term" value="P:methylation"/>
    <property type="evidence" value="ECO:0007669"/>
    <property type="project" value="UniProtKB-KW"/>
</dbReference>
<evidence type="ECO:0000313" key="11">
    <source>
        <dbReference type="Proteomes" id="UP000190121"/>
    </source>
</evidence>
<keyword evidence="11" id="KW-1185">Reference proteome</keyword>
<keyword evidence="3" id="KW-0698">rRNA processing</keyword>
<reference evidence="11" key="1">
    <citation type="submission" date="2017-02" db="EMBL/GenBank/DDBJ databases">
        <authorList>
            <person name="Varghese N."/>
            <person name="Submissions S."/>
        </authorList>
    </citation>
    <scope>NUCLEOTIDE SEQUENCE [LARGE SCALE GENOMIC DNA]</scope>
    <source>
        <strain evidence="11">ATCC 51356</strain>
    </source>
</reference>
<dbReference type="CDD" id="cd21153">
    <property type="entry name" value="PUA_RlmI"/>
    <property type="match status" value="1"/>
</dbReference>
<dbReference type="Pfam" id="PF10672">
    <property type="entry name" value="Methyltrans_SAM"/>
    <property type="match status" value="1"/>
</dbReference>
<dbReference type="OrthoDB" id="9805492at2"/>
<gene>
    <name evidence="10" type="ORF">SAMN02745171_00535</name>
</gene>
<dbReference type="Gene3D" id="3.40.50.150">
    <property type="entry name" value="Vaccinia Virus protein VP39"/>
    <property type="match status" value="1"/>
</dbReference>
<comment type="subcellular location">
    <subcellularLocation>
        <location evidence="1">Cytoplasm</location>
    </subcellularLocation>
</comment>
<keyword evidence="5 10" id="KW-0808">Transferase</keyword>
<dbReference type="RefSeq" id="WP_078736492.1">
    <property type="nucleotide sequence ID" value="NZ_FUXE01000004.1"/>
</dbReference>
<dbReference type="SUPFAM" id="SSF88697">
    <property type="entry name" value="PUA domain-like"/>
    <property type="match status" value="1"/>
</dbReference>
<name>A0A1T4LUY3_9PORP</name>
<dbReference type="InterPro" id="IPR015947">
    <property type="entry name" value="PUA-like_sf"/>
</dbReference>
<dbReference type="GO" id="GO:0006364">
    <property type="term" value="P:rRNA processing"/>
    <property type="evidence" value="ECO:0007669"/>
    <property type="project" value="UniProtKB-KW"/>
</dbReference>
<dbReference type="InterPro" id="IPR019614">
    <property type="entry name" value="SAM-dep_methyl-trfase"/>
</dbReference>
<dbReference type="Proteomes" id="UP000190121">
    <property type="component" value="Unassembled WGS sequence"/>
</dbReference>
<dbReference type="GO" id="GO:0008168">
    <property type="term" value="F:methyltransferase activity"/>
    <property type="evidence" value="ECO:0007669"/>
    <property type="project" value="UniProtKB-KW"/>
</dbReference>
<keyword evidence="2" id="KW-0963">Cytoplasm</keyword>
<dbReference type="InterPro" id="IPR041532">
    <property type="entry name" value="RlmI-like_PUA"/>
</dbReference>
<dbReference type="GO" id="GO:0003723">
    <property type="term" value="F:RNA binding"/>
    <property type="evidence" value="ECO:0007669"/>
    <property type="project" value="UniProtKB-KW"/>
</dbReference>
<dbReference type="SMART" id="SM00359">
    <property type="entry name" value="PUA"/>
    <property type="match status" value="1"/>
</dbReference>
<dbReference type="Gene3D" id="2.30.130.10">
    <property type="entry name" value="PUA domain"/>
    <property type="match status" value="1"/>
</dbReference>
<dbReference type="STRING" id="29524.SAMN02745171_00535"/>
<dbReference type="PANTHER" id="PTHR42873:SF1">
    <property type="entry name" value="S-ADENOSYLMETHIONINE-DEPENDENT METHYLTRANSFERASE DOMAIN-CONTAINING PROTEIN"/>
    <property type="match status" value="1"/>
</dbReference>
<protein>
    <submittedName>
        <fullName evidence="10">SAM-dependent methyltransferase</fullName>
    </submittedName>
</protein>
<dbReference type="InterPro" id="IPR036974">
    <property type="entry name" value="PUA_sf"/>
</dbReference>
<dbReference type="AlphaFoldDB" id="A0A1T4LUY3"/>
<evidence type="ECO:0000259" key="9">
    <source>
        <dbReference type="SMART" id="SM00359"/>
    </source>
</evidence>
<dbReference type="InterPro" id="IPR029063">
    <property type="entry name" value="SAM-dependent_MTases_sf"/>
</dbReference>
<evidence type="ECO:0000256" key="7">
    <source>
        <dbReference type="ARBA" id="ARBA00022884"/>
    </source>
</evidence>
<keyword evidence="7" id="KW-0694">RNA-binding</keyword>
<dbReference type="GO" id="GO:0005737">
    <property type="term" value="C:cytoplasm"/>
    <property type="evidence" value="ECO:0007669"/>
    <property type="project" value="UniProtKB-SubCell"/>
</dbReference>
<evidence type="ECO:0000256" key="4">
    <source>
        <dbReference type="ARBA" id="ARBA00022603"/>
    </source>
</evidence>
<evidence type="ECO:0000313" key="10">
    <source>
        <dbReference type="EMBL" id="SJZ58308.1"/>
    </source>
</evidence>
<keyword evidence="6" id="KW-0949">S-adenosyl-L-methionine</keyword>
<keyword evidence="4 10" id="KW-0489">Methyltransferase</keyword>
<feature type="domain" description="PUA" evidence="9">
    <location>
        <begin position="7"/>
        <end position="97"/>
    </location>
</feature>
<dbReference type="SUPFAM" id="SSF53335">
    <property type="entry name" value="S-adenosyl-L-methionine-dependent methyltransferases"/>
    <property type="match status" value="1"/>
</dbReference>
<dbReference type="InterPro" id="IPR002478">
    <property type="entry name" value="PUA"/>
</dbReference>
<dbReference type="CDD" id="cd02440">
    <property type="entry name" value="AdoMet_MTases"/>
    <property type="match status" value="1"/>
</dbReference>
<organism evidence="10 11">
    <name type="scientific">Porphyromonas circumdentaria</name>
    <dbReference type="NCBI Taxonomy" id="29524"/>
    <lineage>
        <taxon>Bacteria</taxon>
        <taxon>Pseudomonadati</taxon>
        <taxon>Bacteroidota</taxon>
        <taxon>Bacteroidia</taxon>
        <taxon>Bacteroidales</taxon>
        <taxon>Porphyromonadaceae</taxon>
        <taxon>Porphyromonas</taxon>
    </lineage>
</organism>
<evidence type="ECO:0000256" key="5">
    <source>
        <dbReference type="ARBA" id="ARBA00022679"/>
    </source>
</evidence>
<comment type="similarity">
    <text evidence="8">Belongs to the methyltransferase superfamily. RlmI family.</text>
</comment>
<dbReference type="PANTHER" id="PTHR42873">
    <property type="entry name" value="RIBOSOMAL RNA LARGE SUBUNIT METHYLTRANSFERASE"/>
    <property type="match status" value="1"/>
</dbReference>
<dbReference type="CDD" id="cd11572">
    <property type="entry name" value="RlmI_M_like"/>
    <property type="match status" value="1"/>
</dbReference>
<evidence type="ECO:0000256" key="8">
    <source>
        <dbReference type="ARBA" id="ARBA00038091"/>
    </source>
</evidence>
<dbReference type="Gene3D" id="3.30.750.80">
    <property type="entry name" value="RNA methyltransferase domain (HRMD) like"/>
    <property type="match status" value="1"/>
</dbReference>
<proteinExistence type="inferred from homology"/>
<dbReference type="EMBL" id="FUXE01000004">
    <property type="protein sequence ID" value="SJZ58308.1"/>
    <property type="molecule type" value="Genomic_DNA"/>
</dbReference>
<sequence length="408" mass="44594">MTTAKYPSVYLRKGRDEAVRRFHPWIFSGAIERIEGKVCEGDPVDLLAHDGTLLGCGFYEGGSIAVRMLSFGSSITDFDTFFVEQIEKAYRLRHALGLIQPHEVAGTQRNNVYRLIHGEGDGLSGLVVDIYGDTAVIQAHSAGVYRHIERIAQAIVTVCQGEVTAVFDKSSATLPDPSIASVGDRFLIGKSTAQPVYENGLQILPDWLRGQKTGFFIDQRDNRRLVGQYASGRRVLNMFCYSGGFSLYALQGGAEEVISVDSSARALSLVEHNVALNFGDAIAGGRHEGVVADAFEYLKGIAYGAFDLIVLDPPAFAKKRSALKNALNGYRKLNALALERLAPGSFLFTYSCSQAVSPEDFRLAVLTASVQAGRSVRILRQLGQSTDHPVSIYHPEGEYLKGLFLYVE</sequence>
<evidence type="ECO:0000256" key="3">
    <source>
        <dbReference type="ARBA" id="ARBA00022552"/>
    </source>
</evidence>
<evidence type="ECO:0000256" key="6">
    <source>
        <dbReference type="ARBA" id="ARBA00022691"/>
    </source>
</evidence>
<dbReference type="Pfam" id="PF17785">
    <property type="entry name" value="PUA_3"/>
    <property type="match status" value="1"/>
</dbReference>
<accession>A0A1T4LUY3</accession>